<dbReference type="InterPro" id="IPR011206">
    <property type="entry name" value="Citrate_lyase_beta/mcl1/mcl2"/>
</dbReference>
<dbReference type="SUPFAM" id="SSF51621">
    <property type="entry name" value="Phosphoenolpyruvate/pyruvate domain"/>
    <property type="match status" value="1"/>
</dbReference>
<dbReference type="PIRSF" id="PIRSF015582">
    <property type="entry name" value="Cit_lyase_B"/>
    <property type="match status" value="1"/>
</dbReference>
<keyword evidence="8" id="KW-1185">Reference proteome</keyword>
<evidence type="ECO:0000256" key="4">
    <source>
        <dbReference type="ARBA" id="ARBA00022842"/>
    </source>
</evidence>
<dbReference type="InterPro" id="IPR040442">
    <property type="entry name" value="Pyrv_kinase-like_dom_sf"/>
</dbReference>
<name>A0A7Z8Y407_9CAUL</name>
<dbReference type="InterPro" id="IPR005000">
    <property type="entry name" value="Aldolase/citrate-lyase_domain"/>
</dbReference>
<organism evidence="7 8">
    <name type="scientific">Brevundimonas mediterranea</name>
    <dbReference type="NCBI Taxonomy" id="74329"/>
    <lineage>
        <taxon>Bacteria</taxon>
        <taxon>Pseudomonadati</taxon>
        <taxon>Pseudomonadota</taxon>
        <taxon>Alphaproteobacteria</taxon>
        <taxon>Caulobacterales</taxon>
        <taxon>Caulobacteraceae</taxon>
        <taxon>Brevundimonas</taxon>
    </lineage>
</organism>
<evidence type="ECO:0000313" key="7">
    <source>
        <dbReference type="EMBL" id="VDC50499.1"/>
    </source>
</evidence>
<feature type="binding site" evidence="5">
    <location>
        <position position="83"/>
    </location>
    <ligand>
        <name>Mg(2+)</name>
        <dbReference type="ChEBI" id="CHEBI:18420"/>
    </ligand>
</feature>
<dbReference type="PANTHER" id="PTHR32308:SF10">
    <property type="entry name" value="CITRATE LYASE SUBUNIT BETA"/>
    <property type="match status" value="1"/>
</dbReference>
<dbReference type="RefSeq" id="WP_154725301.1">
    <property type="nucleotide sequence ID" value="NZ_UXHF01000003.1"/>
</dbReference>
<dbReference type="GO" id="GO:0003824">
    <property type="term" value="F:catalytic activity"/>
    <property type="evidence" value="ECO:0007669"/>
    <property type="project" value="InterPro"/>
</dbReference>
<keyword evidence="4 5" id="KW-0460">Magnesium</keyword>
<dbReference type="EMBL" id="UXHF01000003">
    <property type="protein sequence ID" value="VDC50499.1"/>
    <property type="molecule type" value="Genomic_DNA"/>
</dbReference>
<evidence type="ECO:0000256" key="2">
    <source>
        <dbReference type="ARBA" id="ARBA00005568"/>
    </source>
</evidence>
<evidence type="ECO:0000313" key="8">
    <source>
        <dbReference type="Proteomes" id="UP000289220"/>
    </source>
</evidence>
<dbReference type="Pfam" id="PF03328">
    <property type="entry name" value="HpcH_HpaI"/>
    <property type="match status" value="1"/>
</dbReference>
<comment type="similarity">
    <text evidence="2">Belongs to the HpcH/HpaI aldolase family.</text>
</comment>
<evidence type="ECO:0000256" key="5">
    <source>
        <dbReference type="PIRSR" id="PIRSR015582-2"/>
    </source>
</evidence>
<dbReference type="GO" id="GO:0006107">
    <property type="term" value="P:oxaloacetate metabolic process"/>
    <property type="evidence" value="ECO:0007669"/>
    <property type="project" value="TreeGrafter"/>
</dbReference>
<dbReference type="AlphaFoldDB" id="A0A7Z8Y407"/>
<gene>
    <name evidence="7" type="primary">mcl2_1</name>
    <name evidence="7" type="ORF">BREV_BREV_00246</name>
</gene>
<sequence length="221" mass="23321">MGLGLDTPWGGDDLSALSDIAPDAVLAPKVSSPGVLHDLRRRLPESVAVWAMIETCSAILALDRIVGAAAEVGLTTLVAGTNDLAKEMHCRPGNERGPLLAALSAIVCAGRSAGLTILDGVFNHTDDPSRFEQECRQGRAWGYDGKTLIHPGQIATANEIFGPSDEETAAASRIVEAFASPDVMARGVIRIDGQMVERLHLEDAQRTLAYRDAIRAAGAEG</sequence>
<evidence type="ECO:0000256" key="1">
    <source>
        <dbReference type="ARBA" id="ARBA00001946"/>
    </source>
</evidence>
<feature type="binding site" evidence="5">
    <location>
        <position position="54"/>
    </location>
    <ligand>
        <name>Mg(2+)</name>
        <dbReference type="ChEBI" id="CHEBI:18420"/>
    </ligand>
</feature>
<dbReference type="PANTHER" id="PTHR32308">
    <property type="entry name" value="LYASE BETA SUBUNIT, PUTATIVE (AFU_ORTHOLOGUE AFUA_4G13030)-RELATED"/>
    <property type="match status" value="1"/>
</dbReference>
<proteinExistence type="inferred from homology"/>
<evidence type="ECO:0000259" key="6">
    <source>
        <dbReference type="Pfam" id="PF03328"/>
    </source>
</evidence>
<feature type="domain" description="HpcH/HpaI aldolase/citrate lyase" evidence="6">
    <location>
        <begin position="5"/>
        <end position="151"/>
    </location>
</feature>
<comment type="caution">
    <text evidence="7">The sequence shown here is derived from an EMBL/GenBank/DDBJ whole genome shotgun (WGS) entry which is preliminary data.</text>
</comment>
<evidence type="ECO:0000256" key="3">
    <source>
        <dbReference type="ARBA" id="ARBA00022723"/>
    </source>
</evidence>
<dbReference type="GO" id="GO:0000287">
    <property type="term" value="F:magnesium ion binding"/>
    <property type="evidence" value="ECO:0007669"/>
    <property type="project" value="TreeGrafter"/>
</dbReference>
<accession>A0A7Z8Y407</accession>
<dbReference type="Gene3D" id="3.20.20.60">
    <property type="entry name" value="Phosphoenolpyruvate-binding domains"/>
    <property type="match status" value="1"/>
</dbReference>
<dbReference type="InterPro" id="IPR015813">
    <property type="entry name" value="Pyrv/PenolPyrv_kinase-like_dom"/>
</dbReference>
<protein>
    <submittedName>
        <fullName evidence="7">(3S)-malyl-CoA thioesterase</fullName>
    </submittedName>
</protein>
<reference evidence="7 8" key="1">
    <citation type="submission" date="2018-11" db="EMBL/GenBank/DDBJ databases">
        <authorList>
            <person name="Peiro R."/>
            <person name="Begona"/>
            <person name="Cbmso G."/>
            <person name="Lopez M."/>
            <person name="Gonzalez S."/>
            <person name="Sacristan E."/>
            <person name="Castillo E."/>
        </authorList>
    </citation>
    <scope>NUCLEOTIDE SEQUENCE [LARGE SCALE GENOMIC DNA]</scope>
    <source>
        <strain evidence="7">Brev_genome</strain>
    </source>
</reference>
<dbReference type="Proteomes" id="UP000289220">
    <property type="component" value="Unassembled WGS sequence"/>
</dbReference>
<keyword evidence="3 5" id="KW-0479">Metal-binding</keyword>
<comment type="cofactor">
    <cofactor evidence="1">
        <name>Mg(2+)</name>
        <dbReference type="ChEBI" id="CHEBI:18420"/>
    </cofactor>
</comment>